<dbReference type="Pfam" id="PF01541">
    <property type="entry name" value="GIY-YIG"/>
    <property type="match status" value="1"/>
</dbReference>
<sequence length="90" mass="10835">MYYVYILHSQKDGRLYTGYSPDLKSRIKSHTKGFVRATSYRRPLALVYYEAFLEKEDAKRRELYLKGGNGKKEIEKLLEDYFKMNPWDKK</sequence>
<dbReference type="InterPro" id="IPR035901">
    <property type="entry name" value="GIY-YIG_endonuc_sf"/>
</dbReference>
<gene>
    <name evidence="3" type="ORF">A3B30_03840</name>
</gene>
<evidence type="ECO:0000313" key="3">
    <source>
        <dbReference type="EMBL" id="OGY91578.1"/>
    </source>
</evidence>
<dbReference type="PANTHER" id="PTHR34477">
    <property type="entry name" value="UPF0213 PROTEIN YHBQ"/>
    <property type="match status" value="1"/>
</dbReference>
<organism evidence="3 4">
    <name type="scientific">Candidatus Komeilibacteria bacterium RIFCSPLOWO2_01_FULL_52_15</name>
    <dbReference type="NCBI Taxonomy" id="1798551"/>
    <lineage>
        <taxon>Bacteria</taxon>
        <taxon>Candidatus Komeiliibacteriota</taxon>
    </lineage>
</organism>
<protein>
    <recommendedName>
        <fullName evidence="2">GIY-YIG domain-containing protein</fullName>
    </recommendedName>
</protein>
<dbReference type="SUPFAM" id="SSF82771">
    <property type="entry name" value="GIY-YIG endonuclease"/>
    <property type="match status" value="1"/>
</dbReference>
<dbReference type="InterPro" id="IPR050190">
    <property type="entry name" value="UPF0213_domain"/>
</dbReference>
<comment type="caution">
    <text evidence="3">The sequence shown here is derived from an EMBL/GenBank/DDBJ whole genome shotgun (WGS) entry which is preliminary data.</text>
</comment>
<dbReference type="Proteomes" id="UP000178248">
    <property type="component" value="Unassembled WGS sequence"/>
</dbReference>
<dbReference type="InterPro" id="IPR000305">
    <property type="entry name" value="GIY-YIG_endonuc"/>
</dbReference>
<name>A0A1G2BR77_9BACT</name>
<dbReference type="SMART" id="SM00465">
    <property type="entry name" value="GIYc"/>
    <property type="match status" value="1"/>
</dbReference>
<dbReference type="PANTHER" id="PTHR34477:SF1">
    <property type="entry name" value="UPF0213 PROTEIN YHBQ"/>
    <property type="match status" value="1"/>
</dbReference>
<dbReference type="EMBL" id="MHKM01000017">
    <property type="protein sequence ID" value="OGY91578.1"/>
    <property type="molecule type" value="Genomic_DNA"/>
</dbReference>
<reference evidence="3 4" key="1">
    <citation type="journal article" date="2016" name="Nat. Commun.">
        <title>Thousands of microbial genomes shed light on interconnected biogeochemical processes in an aquifer system.</title>
        <authorList>
            <person name="Anantharaman K."/>
            <person name="Brown C.T."/>
            <person name="Hug L.A."/>
            <person name="Sharon I."/>
            <person name="Castelle C.J."/>
            <person name="Probst A.J."/>
            <person name="Thomas B.C."/>
            <person name="Singh A."/>
            <person name="Wilkins M.J."/>
            <person name="Karaoz U."/>
            <person name="Brodie E.L."/>
            <person name="Williams K.H."/>
            <person name="Hubbard S.S."/>
            <person name="Banfield J.F."/>
        </authorList>
    </citation>
    <scope>NUCLEOTIDE SEQUENCE [LARGE SCALE GENOMIC DNA]</scope>
</reference>
<proteinExistence type="inferred from homology"/>
<evidence type="ECO:0000256" key="1">
    <source>
        <dbReference type="ARBA" id="ARBA00007435"/>
    </source>
</evidence>
<dbReference type="PROSITE" id="PS50164">
    <property type="entry name" value="GIY_YIG"/>
    <property type="match status" value="1"/>
</dbReference>
<accession>A0A1G2BR77</accession>
<feature type="domain" description="GIY-YIG" evidence="2">
    <location>
        <begin position="1"/>
        <end position="75"/>
    </location>
</feature>
<comment type="similarity">
    <text evidence="1">Belongs to the UPF0213 family.</text>
</comment>
<dbReference type="Gene3D" id="3.40.1440.10">
    <property type="entry name" value="GIY-YIG endonuclease"/>
    <property type="match status" value="1"/>
</dbReference>
<evidence type="ECO:0000313" key="4">
    <source>
        <dbReference type="Proteomes" id="UP000178248"/>
    </source>
</evidence>
<dbReference type="AlphaFoldDB" id="A0A1G2BR77"/>
<evidence type="ECO:0000259" key="2">
    <source>
        <dbReference type="PROSITE" id="PS50164"/>
    </source>
</evidence>